<dbReference type="AlphaFoldDB" id="A0A1M5NB76"/>
<evidence type="ECO:0000313" key="1">
    <source>
        <dbReference type="EMBL" id="SHG86747.1"/>
    </source>
</evidence>
<organism evidence="1 2">
    <name type="scientific">Bradyrhizobium erythrophlei</name>
    <dbReference type="NCBI Taxonomy" id="1437360"/>
    <lineage>
        <taxon>Bacteria</taxon>
        <taxon>Pseudomonadati</taxon>
        <taxon>Pseudomonadota</taxon>
        <taxon>Alphaproteobacteria</taxon>
        <taxon>Hyphomicrobiales</taxon>
        <taxon>Nitrobacteraceae</taxon>
        <taxon>Bradyrhizobium</taxon>
    </lineage>
</organism>
<dbReference type="RefSeq" id="WP_154072213.1">
    <property type="nucleotide sequence ID" value="NZ_LT670817.1"/>
</dbReference>
<accession>A0A1M5NB76</accession>
<name>A0A1M5NB76_9BRAD</name>
<reference evidence="1 2" key="1">
    <citation type="submission" date="2016-11" db="EMBL/GenBank/DDBJ databases">
        <authorList>
            <person name="Jaros S."/>
            <person name="Januszkiewicz K."/>
            <person name="Wedrychowicz H."/>
        </authorList>
    </citation>
    <scope>NUCLEOTIDE SEQUENCE [LARGE SCALE GENOMIC DNA]</scope>
    <source>
        <strain evidence="1 2">GAS138</strain>
    </source>
</reference>
<protein>
    <submittedName>
        <fullName evidence="1">Uncharacterized protein</fullName>
    </submittedName>
</protein>
<dbReference type="Proteomes" id="UP000189796">
    <property type="component" value="Chromosome I"/>
</dbReference>
<gene>
    <name evidence="1" type="ORF">SAMN05443248_2911</name>
</gene>
<evidence type="ECO:0000313" key="2">
    <source>
        <dbReference type="Proteomes" id="UP000189796"/>
    </source>
</evidence>
<dbReference type="EMBL" id="LT670817">
    <property type="protein sequence ID" value="SHG86747.1"/>
    <property type="molecule type" value="Genomic_DNA"/>
</dbReference>
<proteinExistence type="predicted"/>
<sequence>MLTKTPRAGKNLERRKLFAEMKRIAADGKWHDPATIAELIGANADDVEKMFLRIRRDGTKPRIGCESKQVGTKFYYRMFNMEKMVRVSELTEKLGPLVEGVIAEGKKNVATVSFGHLKRLGALLQRQLDEWAK</sequence>